<gene>
    <name evidence="2" type="ORF">HPF_02805</name>
</gene>
<dbReference type="Pfam" id="PF13443">
    <property type="entry name" value="HTH_26"/>
    <property type="match status" value="1"/>
</dbReference>
<dbReference type="SMART" id="SM00530">
    <property type="entry name" value="HTH_XRE"/>
    <property type="match status" value="1"/>
</dbReference>
<proteinExistence type="predicted"/>
<organism evidence="2 3">
    <name type="scientific">Hydrogenophaga pseudoflava</name>
    <name type="common">Pseudomonas carboxydoflava</name>
    <dbReference type="NCBI Taxonomy" id="47421"/>
    <lineage>
        <taxon>Bacteria</taxon>
        <taxon>Pseudomonadati</taxon>
        <taxon>Pseudomonadota</taxon>
        <taxon>Betaproteobacteria</taxon>
        <taxon>Burkholderiales</taxon>
        <taxon>Comamonadaceae</taxon>
        <taxon>Hydrogenophaga</taxon>
    </lineage>
</organism>
<dbReference type="EMBL" id="CP037867">
    <property type="protein sequence ID" value="QBM26595.1"/>
    <property type="molecule type" value="Genomic_DNA"/>
</dbReference>
<feature type="domain" description="HTH cro/C1-type" evidence="1">
    <location>
        <begin position="17"/>
        <end position="70"/>
    </location>
</feature>
<dbReference type="Proteomes" id="UP000293912">
    <property type="component" value="Chromosome"/>
</dbReference>
<evidence type="ECO:0000313" key="2">
    <source>
        <dbReference type="EMBL" id="QBM26595.1"/>
    </source>
</evidence>
<dbReference type="InterPro" id="IPR001387">
    <property type="entry name" value="Cro/C1-type_HTH"/>
</dbReference>
<evidence type="ECO:0000259" key="1">
    <source>
        <dbReference type="PROSITE" id="PS50943"/>
    </source>
</evidence>
<dbReference type="KEGG" id="hpse:HPF_02805"/>
<keyword evidence="3" id="KW-1185">Reference proteome</keyword>
<dbReference type="PROSITE" id="PS50943">
    <property type="entry name" value="HTH_CROC1"/>
    <property type="match status" value="1"/>
</dbReference>
<dbReference type="AlphaFoldDB" id="A0A4P6WWE1"/>
<accession>A0A4P6WWE1</accession>
<dbReference type="CDD" id="cd00093">
    <property type="entry name" value="HTH_XRE"/>
    <property type="match status" value="1"/>
</dbReference>
<sequence length="249" mass="28421">MRYPHRMSTTLDLVGTIKKELKAAQMTYADLAQALGMAESSVKRMLAKGDMSLSRVDEICRALKIDFAELARRVADAQPLLKEMTAEQERAVVADKKLLLVAICVLSQWTLEQITAAYRLTEAECVKYLAQLDRIGIIELRPLNRYRLKLAKTFRWRPHGPVMNYFREHALLDYFAGGFDGAGEGVMLVHGSVSRALAPVFLERLQKVAQDFAQQHQTDQKLAQKDREGYTLVLAMRSWEFEAFSRLRR</sequence>
<dbReference type="GO" id="GO:0003677">
    <property type="term" value="F:DNA binding"/>
    <property type="evidence" value="ECO:0007669"/>
    <property type="project" value="InterPro"/>
</dbReference>
<name>A0A4P6WWE1_HYDPS</name>
<evidence type="ECO:0000313" key="3">
    <source>
        <dbReference type="Proteomes" id="UP000293912"/>
    </source>
</evidence>
<dbReference type="SUPFAM" id="SSF47413">
    <property type="entry name" value="lambda repressor-like DNA-binding domains"/>
    <property type="match status" value="1"/>
</dbReference>
<reference evidence="2 3" key="1">
    <citation type="submission" date="2019-03" db="EMBL/GenBank/DDBJ databases">
        <authorList>
            <person name="Sebastian G."/>
            <person name="Baumann P."/>
            <person name="Ruckert C."/>
            <person name="Kalinowski J."/>
            <person name="Nebel B."/>
            <person name="Takors R."/>
            <person name="Blombach B."/>
        </authorList>
    </citation>
    <scope>NUCLEOTIDE SEQUENCE [LARGE SCALE GENOMIC DNA]</scope>
    <source>
        <strain evidence="2 3">DSM 1084</strain>
    </source>
</reference>
<dbReference type="Gene3D" id="1.10.260.40">
    <property type="entry name" value="lambda repressor-like DNA-binding domains"/>
    <property type="match status" value="1"/>
</dbReference>
<dbReference type="InterPro" id="IPR010982">
    <property type="entry name" value="Lambda_DNA-bd_dom_sf"/>
</dbReference>
<protein>
    <recommendedName>
        <fullName evidence="1">HTH cro/C1-type domain-containing protein</fullName>
    </recommendedName>
</protein>